<feature type="transmembrane region" description="Helical" evidence="2">
    <location>
        <begin position="100"/>
        <end position="122"/>
    </location>
</feature>
<evidence type="ECO:0000256" key="2">
    <source>
        <dbReference type="SAM" id="Phobius"/>
    </source>
</evidence>
<dbReference type="RefSeq" id="WP_372444167.1">
    <property type="nucleotide sequence ID" value="NZ_JAGGMS010000001.1"/>
</dbReference>
<dbReference type="PANTHER" id="PTHR38441">
    <property type="entry name" value="INTEGRAL MEMBRANE PROTEIN-RELATED"/>
    <property type="match status" value="1"/>
</dbReference>
<protein>
    <submittedName>
        <fullName evidence="3">Uncharacterized membrane protein (DUF485 family)</fullName>
    </submittedName>
</protein>
<keyword evidence="2" id="KW-0472">Membrane</keyword>
<keyword evidence="2" id="KW-0812">Transmembrane</keyword>
<dbReference type="EMBL" id="JAGGMS010000001">
    <property type="protein sequence ID" value="MBP2185964.1"/>
    <property type="molecule type" value="Genomic_DNA"/>
</dbReference>
<dbReference type="Pfam" id="PF04341">
    <property type="entry name" value="DUF485"/>
    <property type="match status" value="1"/>
</dbReference>
<dbReference type="Proteomes" id="UP000741013">
    <property type="component" value="Unassembled WGS sequence"/>
</dbReference>
<organism evidence="3 4">
    <name type="scientific">Amycolatopsis magusensis</name>
    <dbReference type="NCBI Taxonomy" id="882444"/>
    <lineage>
        <taxon>Bacteria</taxon>
        <taxon>Bacillati</taxon>
        <taxon>Actinomycetota</taxon>
        <taxon>Actinomycetes</taxon>
        <taxon>Pseudonocardiales</taxon>
        <taxon>Pseudonocardiaceae</taxon>
        <taxon>Amycolatopsis</taxon>
    </lineage>
</organism>
<accession>A0ABS4Q4D8</accession>
<keyword evidence="4" id="KW-1185">Reference proteome</keyword>
<feature type="region of interest" description="Disordered" evidence="1">
    <location>
        <begin position="1"/>
        <end position="23"/>
    </location>
</feature>
<keyword evidence="2" id="KW-1133">Transmembrane helix</keyword>
<sequence>MPELPDEPHPSHRPGAPDDTGQLPIMFGGPGPSLLRGTQAAPAGPDYEAIQRSPEFTGLRSRLRRFIFPMSLLFFAWYLVFVLLAAYAHGFMSTRVFGEVNVAMLLGLAQFASTVLITGAYLRFANRRLDPRVAALRRSLGR</sequence>
<dbReference type="PANTHER" id="PTHR38441:SF1">
    <property type="entry name" value="MEMBRANE PROTEIN"/>
    <property type="match status" value="1"/>
</dbReference>
<comment type="caution">
    <text evidence="3">The sequence shown here is derived from an EMBL/GenBank/DDBJ whole genome shotgun (WGS) entry which is preliminary data.</text>
</comment>
<evidence type="ECO:0000313" key="3">
    <source>
        <dbReference type="EMBL" id="MBP2185964.1"/>
    </source>
</evidence>
<proteinExistence type="predicted"/>
<evidence type="ECO:0000256" key="1">
    <source>
        <dbReference type="SAM" id="MobiDB-lite"/>
    </source>
</evidence>
<feature type="transmembrane region" description="Helical" evidence="2">
    <location>
        <begin position="66"/>
        <end position="88"/>
    </location>
</feature>
<dbReference type="InterPro" id="IPR007436">
    <property type="entry name" value="DUF485"/>
</dbReference>
<evidence type="ECO:0000313" key="4">
    <source>
        <dbReference type="Proteomes" id="UP000741013"/>
    </source>
</evidence>
<reference evidence="3 4" key="1">
    <citation type="submission" date="2021-03" db="EMBL/GenBank/DDBJ databases">
        <title>Sequencing the genomes of 1000 actinobacteria strains.</title>
        <authorList>
            <person name="Klenk H.-P."/>
        </authorList>
    </citation>
    <scope>NUCLEOTIDE SEQUENCE [LARGE SCALE GENOMIC DNA]</scope>
    <source>
        <strain evidence="3 4">DSM 45510</strain>
    </source>
</reference>
<feature type="compositionally biased region" description="Basic and acidic residues" evidence="1">
    <location>
        <begin position="1"/>
        <end position="10"/>
    </location>
</feature>
<name>A0ABS4Q4D8_9PSEU</name>
<gene>
    <name evidence="3" type="ORF">JOM49_007490</name>
</gene>